<reference evidence="1 2" key="1">
    <citation type="submission" date="2012-08" db="EMBL/GenBank/DDBJ databases">
        <title>Oryza genome evolution.</title>
        <authorList>
            <person name="Wing R.A."/>
        </authorList>
    </citation>
    <scope>NUCLEOTIDE SEQUENCE</scope>
</reference>
<dbReference type="Proteomes" id="UP000032180">
    <property type="component" value="Chromosome 3"/>
</dbReference>
<name>A0A0D9VVC5_9ORYZ</name>
<protein>
    <submittedName>
        <fullName evidence="1">Uncharacterized protein</fullName>
    </submittedName>
</protein>
<evidence type="ECO:0000313" key="2">
    <source>
        <dbReference type="Proteomes" id="UP000032180"/>
    </source>
</evidence>
<dbReference type="HOGENOM" id="CLU_091155_0_0_1"/>
<keyword evidence="2" id="KW-1185">Reference proteome</keyword>
<reference evidence="2" key="2">
    <citation type="submission" date="2013-12" db="EMBL/GenBank/DDBJ databases">
        <authorList>
            <person name="Yu Y."/>
            <person name="Lee S."/>
            <person name="de Baynast K."/>
            <person name="Wissotski M."/>
            <person name="Liu L."/>
            <person name="Talag J."/>
            <person name="Goicoechea J."/>
            <person name="Angelova A."/>
            <person name="Jetty R."/>
            <person name="Kudrna D."/>
            <person name="Golser W."/>
            <person name="Rivera L."/>
            <person name="Zhang J."/>
            <person name="Wing R."/>
        </authorList>
    </citation>
    <scope>NUCLEOTIDE SEQUENCE</scope>
</reference>
<organism evidence="1 2">
    <name type="scientific">Leersia perrieri</name>
    <dbReference type="NCBI Taxonomy" id="77586"/>
    <lineage>
        <taxon>Eukaryota</taxon>
        <taxon>Viridiplantae</taxon>
        <taxon>Streptophyta</taxon>
        <taxon>Embryophyta</taxon>
        <taxon>Tracheophyta</taxon>
        <taxon>Spermatophyta</taxon>
        <taxon>Magnoliopsida</taxon>
        <taxon>Liliopsida</taxon>
        <taxon>Poales</taxon>
        <taxon>Poaceae</taxon>
        <taxon>BOP clade</taxon>
        <taxon>Oryzoideae</taxon>
        <taxon>Oryzeae</taxon>
        <taxon>Oryzinae</taxon>
        <taxon>Leersia</taxon>
    </lineage>
</organism>
<evidence type="ECO:0000313" key="1">
    <source>
        <dbReference type="EnsemblPlants" id="LPERR03G18600.1"/>
    </source>
</evidence>
<sequence length="235" mass="25469">MEIAQEAEAVLVAISEQLEEVRSITSTARARFRKASGLLHEDIHGASTVAADALAVVPALNVRDREDTAAAARLVASVFSEKPVLPGAIDAAMDLVACVTGPLQRVRGLLSTMSDNHDRVRNLFLDCIRQLGIGDDDERREAWRIQWSKVILQGLAVDTRVIDAISEAGDAGRVHRLYEMDSPHRGQRMKEAWKLEGIVRTAIQELDAALVAVGHMHDAIASEIHVINAAAAPPP</sequence>
<dbReference type="EnsemblPlants" id="LPERR03G18600.1">
    <property type="protein sequence ID" value="LPERR03G18600.1"/>
    <property type="gene ID" value="LPERR03G18600"/>
</dbReference>
<reference evidence="1" key="3">
    <citation type="submission" date="2015-04" db="UniProtKB">
        <authorList>
            <consortium name="EnsemblPlants"/>
        </authorList>
    </citation>
    <scope>IDENTIFICATION</scope>
</reference>
<dbReference type="AlphaFoldDB" id="A0A0D9VVC5"/>
<dbReference type="Gramene" id="LPERR03G18600.1">
    <property type="protein sequence ID" value="LPERR03G18600.1"/>
    <property type="gene ID" value="LPERR03G18600"/>
</dbReference>
<accession>A0A0D9VVC5</accession>
<proteinExistence type="predicted"/>